<feature type="region of interest" description="Disordered" evidence="2">
    <location>
        <begin position="123"/>
        <end position="146"/>
    </location>
</feature>
<reference evidence="4 5" key="1">
    <citation type="journal article" date="2013" name="BMC Genomics">
        <title>Reconstruction of the lipid metabolism for the microalga Monoraphidium neglectum from its genome sequence reveals characteristics suitable for biofuel production.</title>
        <authorList>
            <person name="Bogen C."/>
            <person name="Al-Dilaimi A."/>
            <person name="Albersmeier A."/>
            <person name="Wichmann J."/>
            <person name="Grundmann M."/>
            <person name="Rupp O."/>
            <person name="Lauersen K.J."/>
            <person name="Blifernez-Klassen O."/>
            <person name="Kalinowski J."/>
            <person name="Goesmann A."/>
            <person name="Mussgnug J.H."/>
            <person name="Kruse O."/>
        </authorList>
    </citation>
    <scope>NUCLEOTIDE SEQUENCE [LARGE SCALE GENOMIC DNA]</scope>
    <source>
        <strain evidence="4 5">SAG 48.87</strain>
    </source>
</reference>
<keyword evidence="1" id="KW-0732">Signal</keyword>
<dbReference type="EMBL" id="KK105507">
    <property type="protein sequence ID" value="KIY92565.1"/>
    <property type="molecule type" value="Genomic_DNA"/>
</dbReference>
<dbReference type="GO" id="GO:0030248">
    <property type="term" value="F:cellulose binding"/>
    <property type="evidence" value="ECO:0007669"/>
    <property type="project" value="InterPro"/>
</dbReference>
<gene>
    <name evidence="4" type="ORF">MNEG_15398</name>
</gene>
<proteinExistence type="predicted"/>
<feature type="compositionally biased region" description="Low complexity" evidence="2">
    <location>
        <begin position="125"/>
        <end position="137"/>
    </location>
</feature>
<dbReference type="GO" id="GO:0005576">
    <property type="term" value="C:extracellular region"/>
    <property type="evidence" value="ECO:0007669"/>
    <property type="project" value="InterPro"/>
</dbReference>
<name>A0A0D2MB60_9CHLO</name>
<accession>A0A0D2MB60</accession>
<dbReference type="InterPro" id="IPR000254">
    <property type="entry name" value="CBD"/>
</dbReference>
<evidence type="ECO:0000256" key="1">
    <source>
        <dbReference type="ARBA" id="ARBA00022729"/>
    </source>
</evidence>
<organism evidence="4 5">
    <name type="scientific">Monoraphidium neglectum</name>
    <dbReference type="NCBI Taxonomy" id="145388"/>
    <lineage>
        <taxon>Eukaryota</taxon>
        <taxon>Viridiplantae</taxon>
        <taxon>Chlorophyta</taxon>
        <taxon>core chlorophytes</taxon>
        <taxon>Chlorophyceae</taxon>
        <taxon>CS clade</taxon>
        <taxon>Sphaeropleales</taxon>
        <taxon>Selenastraceae</taxon>
        <taxon>Monoraphidium</taxon>
    </lineage>
</organism>
<evidence type="ECO:0000313" key="5">
    <source>
        <dbReference type="Proteomes" id="UP000054498"/>
    </source>
</evidence>
<dbReference type="GO" id="GO:0005975">
    <property type="term" value="P:carbohydrate metabolic process"/>
    <property type="evidence" value="ECO:0007669"/>
    <property type="project" value="InterPro"/>
</dbReference>
<evidence type="ECO:0000256" key="2">
    <source>
        <dbReference type="SAM" id="MobiDB-lite"/>
    </source>
</evidence>
<dbReference type="PROSITE" id="PS51164">
    <property type="entry name" value="CBM1_2"/>
    <property type="match status" value="1"/>
</dbReference>
<evidence type="ECO:0000259" key="3">
    <source>
        <dbReference type="PROSITE" id="PS51164"/>
    </source>
</evidence>
<protein>
    <recommendedName>
        <fullName evidence="3">CBM1 domain-containing protein</fullName>
    </recommendedName>
</protein>
<dbReference type="KEGG" id="mng:MNEG_15398"/>
<dbReference type="GeneID" id="25733055"/>
<sequence length="353" mass="34834">MAGALAQPQPQDAIGAKVASEFKQCGGAAQCAGHVCADAAWADVQCAAGFVCDRQNPYYWQCTNDPEAVKKTGAAAPGAAAAAAPAAAAAAHAPNPANAAPLPTAASLAQPADVFATPRAPVPLPTAATADPFTAQPPAAPAAPAPAAAVQPAAAAAPVPEPAAAPAATPAAAAAATPAAAPAARVYATVKSGSRNSASPATLVCPCIDVGLNDPACFKGITDFCESAAAKPNMTVCEAMSLFFNDQNVTAAKIATGFFVDTCNVIVPPTATACACMDGPTTDGCKAAAVAACQAGSTICPALAFGVESNTASQEALAKYMETNCAADMVATNITFSFLDISKDDSRRRRCPP</sequence>
<evidence type="ECO:0000313" key="4">
    <source>
        <dbReference type="EMBL" id="KIY92565.1"/>
    </source>
</evidence>
<feature type="domain" description="CBM1" evidence="3">
    <location>
        <begin position="17"/>
        <end position="63"/>
    </location>
</feature>
<dbReference type="AlphaFoldDB" id="A0A0D2MB60"/>
<dbReference type="Proteomes" id="UP000054498">
    <property type="component" value="Unassembled WGS sequence"/>
</dbReference>
<dbReference type="OrthoDB" id="559900at2759"/>
<dbReference type="RefSeq" id="XP_013891585.1">
    <property type="nucleotide sequence ID" value="XM_014036131.1"/>
</dbReference>
<keyword evidence="5" id="KW-1185">Reference proteome</keyword>